<dbReference type="EMBL" id="LAZR01004703">
    <property type="protein sequence ID" value="KKN06335.1"/>
    <property type="molecule type" value="Genomic_DNA"/>
</dbReference>
<protein>
    <submittedName>
        <fullName evidence="1">Uncharacterized protein</fullName>
    </submittedName>
</protein>
<gene>
    <name evidence="1" type="ORF">LCGC14_1078310</name>
</gene>
<dbReference type="AlphaFoldDB" id="A0A0F9MG52"/>
<sequence length="101" mass="11658">MRADRKAAHVRPEIRNTIDRVAGCAPTLICLPCLQTVLLEMDLGARSWTKTDHEWIDILVEHHVLPAPTREDVDDYMFANIDWDKLVDHLKASDARRRLDT</sequence>
<accession>A0A0F9MG52</accession>
<evidence type="ECO:0000313" key="1">
    <source>
        <dbReference type="EMBL" id="KKN06335.1"/>
    </source>
</evidence>
<reference evidence="1" key="1">
    <citation type="journal article" date="2015" name="Nature">
        <title>Complex archaea that bridge the gap between prokaryotes and eukaryotes.</title>
        <authorList>
            <person name="Spang A."/>
            <person name="Saw J.H."/>
            <person name="Jorgensen S.L."/>
            <person name="Zaremba-Niedzwiedzka K."/>
            <person name="Martijn J."/>
            <person name="Lind A.E."/>
            <person name="van Eijk R."/>
            <person name="Schleper C."/>
            <person name="Guy L."/>
            <person name="Ettema T.J."/>
        </authorList>
    </citation>
    <scope>NUCLEOTIDE SEQUENCE</scope>
</reference>
<comment type="caution">
    <text evidence="1">The sequence shown here is derived from an EMBL/GenBank/DDBJ whole genome shotgun (WGS) entry which is preliminary data.</text>
</comment>
<name>A0A0F9MG52_9ZZZZ</name>
<proteinExistence type="predicted"/>
<organism evidence="1">
    <name type="scientific">marine sediment metagenome</name>
    <dbReference type="NCBI Taxonomy" id="412755"/>
    <lineage>
        <taxon>unclassified sequences</taxon>
        <taxon>metagenomes</taxon>
        <taxon>ecological metagenomes</taxon>
    </lineage>
</organism>